<reference evidence="1 3" key="1">
    <citation type="journal article" date="2008" name="Science">
        <title>The Physcomitrella genome reveals evolutionary insights into the conquest of land by plants.</title>
        <authorList>
            <person name="Rensing S."/>
            <person name="Lang D."/>
            <person name="Zimmer A."/>
            <person name="Terry A."/>
            <person name="Salamov A."/>
            <person name="Shapiro H."/>
            <person name="Nishiyama T."/>
            <person name="Perroud P.-F."/>
            <person name="Lindquist E."/>
            <person name="Kamisugi Y."/>
            <person name="Tanahashi T."/>
            <person name="Sakakibara K."/>
            <person name="Fujita T."/>
            <person name="Oishi K."/>
            <person name="Shin-I T."/>
            <person name="Kuroki Y."/>
            <person name="Toyoda A."/>
            <person name="Suzuki Y."/>
            <person name="Hashimoto A."/>
            <person name="Yamaguchi K."/>
            <person name="Sugano A."/>
            <person name="Kohara Y."/>
            <person name="Fujiyama A."/>
            <person name="Anterola A."/>
            <person name="Aoki S."/>
            <person name="Ashton N."/>
            <person name="Barbazuk W.B."/>
            <person name="Barker E."/>
            <person name="Bennetzen J."/>
            <person name="Bezanilla M."/>
            <person name="Blankenship R."/>
            <person name="Cho S.H."/>
            <person name="Dutcher S."/>
            <person name="Estelle M."/>
            <person name="Fawcett J.A."/>
            <person name="Gundlach H."/>
            <person name="Hanada K."/>
            <person name="Heyl A."/>
            <person name="Hicks K.A."/>
            <person name="Hugh J."/>
            <person name="Lohr M."/>
            <person name="Mayer K."/>
            <person name="Melkozernov A."/>
            <person name="Murata T."/>
            <person name="Nelson D."/>
            <person name="Pils B."/>
            <person name="Prigge M."/>
            <person name="Reiss B."/>
            <person name="Renner T."/>
            <person name="Rombauts S."/>
            <person name="Rushton P."/>
            <person name="Sanderfoot A."/>
            <person name="Schween G."/>
            <person name="Shiu S.-H."/>
            <person name="Stueber K."/>
            <person name="Theodoulou F.L."/>
            <person name="Tu H."/>
            <person name="Van de Peer Y."/>
            <person name="Verrier P.J."/>
            <person name="Waters E."/>
            <person name="Wood A."/>
            <person name="Yang L."/>
            <person name="Cove D."/>
            <person name="Cuming A."/>
            <person name="Hasebe M."/>
            <person name="Lucas S."/>
            <person name="Mishler D.B."/>
            <person name="Reski R."/>
            <person name="Grigoriev I."/>
            <person name="Quatrano R.S."/>
            <person name="Boore J.L."/>
        </authorList>
    </citation>
    <scope>NUCLEOTIDE SEQUENCE [LARGE SCALE GENOMIC DNA]</scope>
    <source>
        <strain evidence="2 3">cv. Gransden 2004</strain>
    </source>
</reference>
<keyword evidence="3" id="KW-1185">Reference proteome</keyword>
<reference evidence="2" key="3">
    <citation type="submission" date="2020-12" db="UniProtKB">
        <authorList>
            <consortium name="EnsemblPlants"/>
        </authorList>
    </citation>
    <scope>IDENTIFICATION</scope>
</reference>
<protein>
    <submittedName>
        <fullName evidence="1 2">Uncharacterized protein</fullName>
    </submittedName>
</protein>
<accession>A0A2K1JJT5</accession>
<evidence type="ECO:0000313" key="1">
    <source>
        <dbReference type="EMBL" id="PNR41536.1"/>
    </source>
</evidence>
<dbReference type="EnsemblPlants" id="Pp3c14_23490V3.2">
    <property type="protein sequence ID" value="PAC:32960176.CDS.1"/>
    <property type="gene ID" value="Pp3c14_23490"/>
</dbReference>
<dbReference type="EnsemblPlants" id="Pp3c14_23490V3.1">
    <property type="protein sequence ID" value="PAC:32960175.CDS.1"/>
    <property type="gene ID" value="Pp3c14_23490"/>
</dbReference>
<dbReference type="AlphaFoldDB" id="A0A2K1JJT5"/>
<sequence>MAAISSITSEVDTIRLTSTHTSALPKVSTSTNMPCGVDMEKVFGRDGNVEEAKKLLLDQNTLMIGFLAIGGAEKMLAAQQVFYDNAKRVHFTRGCFWFTINRDLSVGSLFHNLIEDH</sequence>
<evidence type="ECO:0000313" key="2">
    <source>
        <dbReference type="EnsemblPlants" id="PAC:32960175.CDS.1"/>
    </source>
</evidence>
<proteinExistence type="predicted"/>
<name>A0A2K1JJT5_PHYPA</name>
<dbReference type="Proteomes" id="UP000006727">
    <property type="component" value="Chromosome 14"/>
</dbReference>
<dbReference type="Gramene" id="Pp3c14_23490V3.1">
    <property type="protein sequence ID" value="PAC:32960175.CDS.1"/>
    <property type="gene ID" value="Pp3c14_23490"/>
</dbReference>
<evidence type="ECO:0000313" key="3">
    <source>
        <dbReference type="Proteomes" id="UP000006727"/>
    </source>
</evidence>
<organism evidence="1">
    <name type="scientific">Physcomitrium patens</name>
    <name type="common">Spreading-leaved earth moss</name>
    <name type="synonym">Physcomitrella patens</name>
    <dbReference type="NCBI Taxonomy" id="3218"/>
    <lineage>
        <taxon>Eukaryota</taxon>
        <taxon>Viridiplantae</taxon>
        <taxon>Streptophyta</taxon>
        <taxon>Embryophyta</taxon>
        <taxon>Bryophyta</taxon>
        <taxon>Bryophytina</taxon>
        <taxon>Bryopsida</taxon>
        <taxon>Funariidae</taxon>
        <taxon>Funariales</taxon>
        <taxon>Funariaceae</taxon>
        <taxon>Physcomitrium</taxon>
    </lineage>
</organism>
<dbReference type="EMBL" id="ABEU02000014">
    <property type="protein sequence ID" value="PNR41536.1"/>
    <property type="molecule type" value="Genomic_DNA"/>
</dbReference>
<dbReference type="Gramene" id="Pp3c14_23490V3.2">
    <property type="protein sequence ID" value="PAC:32960176.CDS.1"/>
    <property type="gene ID" value="Pp3c14_23490"/>
</dbReference>
<dbReference type="InterPro" id="IPR027417">
    <property type="entry name" value="P-loop_NTPase"/>
</dbReference>
<dbReference type="InParanoid" id="A0A2K1JJT5"/>
<dbReference type="PaxDb" id="3218-PP1S69_33V6.1"/>
<dbReference type="Gene3D" id="3.40.50.300">
    <property type="entry name" value="P-loop containing nucleotide triphosphate hydrolases"/>
    <property type="match status" value="1"/>
</dbReference>
<reference evidence="1 3" key="2">
    <citation type="journal article" date="2018" name="Plant J.">
        <title>The Physcomitrella patens chromosome-scale assembly reveals moss genome structure and evolution.</title>
        <authorList>
            <person name="Lang D."/>
            <person name="Ullrich K.K."/>
            <person name="Murat F."/>
            <person name="Fuchs J."/>
            <person name="Jenkins J."/>
            <person name="Haas F.B."/>
            <person name="Piednoel M."/>
            <person name="Gundlach H."/>
            <person name="Van Bel M."/>
            <person name="Meyberg R."/>
            <person name="Vives C."/>
            <person name="Morata J."/>
            <person name="Symeonidi A."/>
            <person name="Hiss M."/>
            <person name="Muchero W."/>
            <person name="Kamisugi Y."/>
            <person name="Saleh O."/>
            <person name="Blanc G."/>
            <person name="Decker E.L."/>
            <person name="van Gessel N."/>
            <person name="Grimwood J."/>
            <person name="Hayes R.D."/>
            <person name="Graham S.W."/>
            <person name="Gunter L.E."/>
            <person name="McDaniel S.F."/>
            <person name="Hoernstein S.N.W."/>
            <person name="Larsson A."/>
            <person name="Li F.W."/>
            <person name="Perroud P.F."/>
            <person name="Phillips J."/>
            <person name="Ranjan P."/>
            <person name="Rokshar D.S."/>
            <person name="Rothfels C.J."/>
            <person name="Schneider L."/>
            <person name="Shu S."/>
            <person name="Stevenson D.W."/>
            <person name="Thummler F."/>
            <person name="Tillich M."/>
            <person name="Villarreal Aguilar J.C."/>
            <person name="Widiez T."/>
            <person name="Wong G.K."/>
            <person name="Wymore A."/>
            <person name="Zhang Y."/>
            <person name="Zimmer A.D."/>
            <person name="Quatrano R.S."/>
            <person name="Mayer K.F.X."/>
            <person name="Goodstein D."/>
            <person name="Casacuberta J.M."/>
            <person name="Vandepoele K."/>
            <person name="Reski R."/>
            <person name="Cuming A.C."/>
            <person name="Tuskan G.A."/>
            <person name="Maumus F."/>
            <person name="Salse J."/>
            <person name="Schmutz J."/>
            <person name="Rensing S.A."/>
        </authorList>
    </citation>
    <scope>NUCLEOTIDE SEQUENCE [LARGE SCALE GENOMIC DNA]</scope>
    <source>
        <strain evidence="2 3">cv. Gransden 2004</strain>
    </source>
</reference>
<gene>
    <name evidence="1" type="ORF">PHYPA_018939</name>
</gene>